<dbReference type="SUPFAM" id="SSF54695">
    <property type="entry name" value="POZ domain"/>
    <property type="match status" value="1"/>
</dbReference>
<gene>
    <name evidence="2" type="ORF">TNCT_376271</name>
</gene>
<dbReference type="PANTHER" id="PTHR24413">
    <property type="entry name" value="SPECKLE-TYPE POZ PROTEIN"/>
    <property type="match status" value="1"/>
</dbReference>
<protein>
    <recommendedName>
        <fullName evidence="1">BTB domain-containing protein</fullName>
    </recommendedName>
</protein>
<keyword evidence="3" id="KW-1185">Reference proteome</keyword>
<dbReference type="Pfam" id="PF00651">
    <property type="entry name" value="BTB"/>
    <property type="match status" value="1"/>
</dbReference>
<evidence type="ECO:0000313" key="2">
    <source>
        <dbReference type="EMBL" id="GFR30764.1"/>
    </source>
</evidence>
<reference evidence="2" key="1">
    <citation type="submission" date="2020-07" db="EMBL/GenBank/DDBJ databases">
        <title>Multicomponent nature underlies the extraordinary mechanical properties of spider dragline silk.</title>
        <authorList>
            <person name="Kono N."/>
            <person name="Nakamura H."/>
            <person name="Mori M."/>
            <person name="Yoshida Y."/>
            <person name="Ohtoshi R."/>
            <person name="Malay A.D."/>
            <person name="Moran D.A.P."/>
            <person name="Tomita M."/>
            <person name="Numata K."/>
            <person name="Arakawa K."/>
        </authorList>
    </citation>
    <scope>NUCLEOTIDE SEQUENCE</scope>
</reference>
<evidence type="ECO:0000313" key="3">
    <source>
        <dbReference type="Proteomes" id="UP000887116"/>
    </source>
</evidence>
<accession>A0A8X6HVQ4</accession>
<dbReference type="EMBL" id="BMAO01029301">
    <property type="protein sequence ID" value="GFR30764.1"/>
    <property type="molecule type" value="Genomic_DNA"/>
</dbReference>
<name>A0A8X6HVQ4_TRICU</name>
<dbReference type="PROSITE" id="PS50097">
    <property type="entry name" value="BTB"/>
    <property type="match status" value="1"/>
</dbReference>
<dbReference type="Gene3D" id="3.30.710.10">
    <property type="entry name" value="Potassium Channel Kv1.1, Chain A"/>
    <property type="match status" value="1"/>
</dbReference>
<evidence type="ECO:0000259" key="1">
    <source>
        <dbReference type="PROSITE" id="PS50097"/>
    </source>
</evidence>
<sequence length="208" mass="24082">MSVACYLYVSKWSTASATLRIDGAVTLKMPNGIRKFVLQGFYQNLPEVHYLSAERHGLTQCFQKVILRVLYKSTDNKWHLSGFFPLDILDENNSGYFKKDCSVSLEIEAEITLYEEFGRTPEYFSDSLTENSKKLRPSLRNDLELFGSNRKGCDVILRCENSDFPAHKSLLCCKSPVFSAMFESDMKEREREKRNLESLRWMTRTPSL</sequence>
<dbReference type="CDD" id="cd18186">
    <property type="entry name" value="BTB_POZ_ZBTB_KLHL-like"/>
    <property type="match status" value="1"/>
</dbReference>
<dbReference type="Proteomes" id="UP000887116">
    <property type="component" value="Unassembled WGS sequence"/>
</dbReference>
<organism evidence="2 3">
    <name type="scientific">Trichonephila clavata</name>
    <name type="common">Joro spider</name>
    <name type="synonym">Nephila clavata</name>
    <dbReference type="NCBI Taxonomy" id="2740835"/>
    <lineage>
        <taxon>Eukaryota</taxon>
        <taxon>Metazoa</taxon>
        <taxon>Ecdysozoa</taxon>
        <taxon>Arthropoda</taxon>
        <taxon>Chelicerata</taxon>
        <taxon>Arachnida</taxon>
        <taxon>Araneae</taxon>
        <taxon>Araneomorphae</taxon>
        <taxon>Entelegynae</taxon>
        <taxon>Araneoidea</taxon>
        <taxon>Nephilidae</taxon>
        <taxon>Trichonephila</taxon>
    </lineage>
</organism>
<dbReference type="InterPro" id="IPR000210">
    <property type="entry name" value="BTB/POZ_dom"/>
</dbReference>
<dbReference type="AlphaFoldDB" id="A0A8X6HVQ4"/>
<feature type="domain" description="BTB" evidence="1">
    <location>
        <begin position="153"/>
        <end position="208"/>
    </location>
</feature>
<dbReference type="OrthoDB" id="624345at2759"/>
<comment type="caution">
    <text evidence="2">The sequence shown here is derived from an EMBL/GenBank/DDBJ whole genome shotgun (WGS) entry which is preliminary data.</text>
</comment>
<proteinExistence type="predicted"/>
<dbReference type="InterPro" id="IPR011333">
    <property type="entry name" value="SKP1/BTB/POZ_sf"/>
</dbReference>